<dbReference type="InterPro" id="IPR003779">
    <property type="entry name" value="CMD-like"/>
</dbReference>
<dbReference type="AlphaFoldDB" id="A0A1G7QMP6"/>
<feature type="compositionally biased region" description="Low complexity" evidence="1">
    <location>
        <begin position="113"/>
        <end position="130"/>
    </location>
</feature>
<evidence type="ECO:0000313" key="4">
    <source>
        <dbReference type="Proteomes" id="UP000198863"/>
    </source>
</evidence>
<dbReference type="Proteomes" id="UP000198863">
    <property type="component" value="Unassembled WGS sequence"/>
</dbReference>
<feature type="domain" description="Carboxymuconolactone decarboxylase-like" evidence="2">
    <location>
        <begin position="135"/>
        <end position="217"/>
    </location>
</feature>
<accession>A0A1G7QMP6</accession>
<keyword evidence="4" id="KW-1185">Reference proteome</keyword>
<name>A0A1G7QMP6_9ACTN</name>
<evidence type="ECO:0000313" key="3">
    <source>
        <dbReference type="EMBL" id="SDF99772.1"/>
    </source>
</evidence>
<dbReference type="SUPFAM" id="SSF69118">
    <property type="entry name" value="AhpD-like"/>
    <property type="match status" value="1"/>
</dbReference>
<evidence type="ECO:0000259" key="2">
    <source>
        <dbReference type="Pfam" id="PF02627"/>
    </source>
</evidence>
<dbReference type="InterPro" id="IPR052512">
    <property type="entry name" value="4CMD/NDH-1_regulator"/>
</dbReference>
<dbReference type="EMBL" id="FNCF01000002">
    <property type="protein sequence ID" value="SDF99772.1"/>
    <property type="molecule type" value="Genomic_DNA"/>
</dbReference>
<reference evidence="4" key="1">
    <citation type="submission" date="2016-10" db="EMBL/GenBank/DDBJ databases">
        <authorList>
            <person name="Varghese N."/>
            <person name="Submissions S."/>
        </authorList>
    </citation>
    <scope>NUCLEOTIDE SEQUENCE [LARGE SCALE GENOMIC DNA]</scope>
    <source>
        <strain evidence="4">DSM 44526</strain>
    </source>
</reference>
<protein>
    <submittedName>
        <fullName evidence="3">4-carboxymuconolactone decarboxylase</fullName>
    </submittedName>
</protein>
<evidence type="ECO:0000256" key="1">
    <source>
        <dbReference type="SAM" id="MobiDB-lite"/>
    </source>
</evidence>
<organism evidence="3 4">
    <name type="scientific">Klenkia brasiliensis</name>
    <dbReference type="NCBI Taxonomy" id="333142"/>
    <lineage>
        <taxon>Bacteria</taxon>
        <taxon>Bacillati</taxon>
        <taxon>Actinomycetota</taxon>
        <taxon>Actinomycetes</taxon>
        <taxon>Geodermatophilales</taxon>
        <taxon>Geodermatophilaceae</taxon>
        <taxon>Klenkia</taxon>
    </lineage>
</organism>
<feature type="region of interest" description="Disordered" evidence="1">
    <location>
        <begin position="111"/>
        <end position="130"/>
    </location>
</feature>
<dbReference type="RefSeq" id="WP_165640188.1">
    <property type="nucleotide sequence ID" value="NZ_FNCF01000002.1"/>
</dbReference>
<dbReference type="PANTHER" id="PTHR33570:SF2">
    <property type="entry name" value="CARBOXYMUCONOLACTONE DECARBOXYLASE-LIKE DOMAIN-CONTAINING PROTEIN"/>
    <property type="match status" value="1"/>
</dbReference>
<dbReference type="PANTHER" id="PTHR33570">
    <property type="entry name" value="4-CARBOXYMUCONOLACTONE DECARBOXYLASE FAMILY PROTEIN"/>
    <property type="match status" value="1"/>
</dbReference>
<dbReference type="Pfam" id="PF02627">
    <property type="entry name" value="CMD"/>
    <property type="match status" value="1"/>
</dbReference>
<dbReference type="GO" id="GO:0051920">
    <property type="term" value="F:peroxiredoxin activity"/>
    <property type="evidence" value="ECO:0007669"/>
    <property type="project" value="InterPro"/>
</dbReference>
<sequence>MTATPGADPALYESDPVFVEQFNAWVRDEVDADCAVLTPRVRQLVRLASVVGANGTPRFEVLADGALDAVLTPVELKELVYQAVPWVGYATVSDVLRATNDLLRRRGVQLPLPEQAGTPAEPPAAAATTGDTAHLDRYVTGYLHRDVLGRGGLDAADRALVTVALLVGLGAEPAQLEEQLGDAVDAGHDRAVLLGVLTALVPAVGLARVRAAVTVLDAVLPAAAP</sequence>
<dbReference type="Gene3D" id="1.20.1290.10">
    <property type="entry name" value="AhpD-like"/>
    <property type="match status" value="1"/>
</dbReference>
<dbReference type="InterPro" id="IPR029032">
    <property type="entry name" value="AhpD-like"/>
</dbReference>
<proteinExistence type="predicted"/>
<gene>
    <name evidence="3" type="ORF">SAMN05660324_1543</name>
</gene>